<feature type="coiled-coil region" evidence="1">
    <location>
        <begin position="188"/>
        <end position="218"/>
    </location>
</feature>
<sequence>MKKVVLSTILLLINFGLKAQNKIESTGNVGIGTTTPIEKLHIENGIVKVRSNNNMDRFIWSRTDNTMKAGLAGDGARKMFFLADNSTIMTIDGNQRSVGIGTTNPDSKLTVAGNIHSREVKVTINAGADFVFEENYNLPSLKYIENYLIDNKHLPEIASAKEMEKNGIYLGGMNIKLLQKIEELTLYTIHQQKEIEKLKKENKELKLLSERLEIVEKLLQKEK</sequence>
<gene>
    <name evidence="3" type="ORF">MQE35_06550</name>
</gene>
<protein>
    <submittedName>
        <fullName evidence="3">Uncharacterized protein</fullName>
    </submittedName>
</protein>
<organism evidence="3 4">
    <name type="scientific">Abyssalbus ytuae</name>
    <dbReference type="NCBI Taxonomy" id="2926907"/>
    <lineage>
        <taxon>Bacteria</taxon>
        <taxon>Pseudomonadati</taxon>
        <taxon>Bacteroidota</taxon>
        <taxon>Flavobacteriia</taxon>
        <taxon>Flavobacteriales</taxon>
        <taxon>Flavobacteriaceae</taxon>
        <taxon>Abyssalbus</taxon>
    </lineage>
</organism>
<accession>A0A9E6ZQ95</accession>
<proteinExistence type="predicted"/>
<feature type="signal peptide" evidence="2">
    <location>
        <begin position="1"/>
        <end position="19"/>
    </location>
</feature>
<evidence type="ECO:0000313" key="3">
    <source>
        <dbReference type="EMBL" id="UOB18949.1"/>
    </source>
</evidence>
<dbReference type="RefSeq" id="WP_255845566.1">
    <property type="nucleotide sequence ID" value="NZ_CP094358.1"/>
</dbReference>
<dbReference type="AlphaFoldDB" id="A0A9E6ZQ95"/>
<name>A0A9E6ZQ95_9FLAO</name>
<keyword evidence="2" id="KW-0732">Signal</keyword>
<evidence type="ECO:0000256" key="2">
    <source>
        <dbReference type="SAM" id="SignalP"/>
    </source>
</evidence>
<keyword evidence="1" id="KW-0175">Coiled coil</keyword>
<feature type="chain" id="PRO_5038790413" evidence="2">
    <location>
        <begin position="20"/>
        <end position="223"/>
    </location>
</feature>
<keyword evidence="4" id="KW-1185">Reference proteome</keyword>
<dbReference type="EMBL" id="CP094358">
    <property type="protein sequence ID" value="UOB18949.1"/>
    <property type="molecule type" value="Genomic_DNA"/>
</dbReference>
<evidence type="ECO:0000313" key="4">
    <source>
        <dbReference type="Proteomes" id="UP000831290"/>
    </source>
</evidence>
<dbReference type="Proteomes" id="UP000831290">
    <property type="component" value="Chromosome"/>
</dbReference>
<evidence type="ECO:0000256" key="1">
    <source>
        <dbReference type="SAM" id="Coils"/>
    </source>
</evidence>
<dbReference type="KEGG" id="fbm:MQE35_06550"/>
<reference evidence="3" key="1">
    <citation type="submission" date="2022-03" db="EMBL/GenBank/DDBJ databases">
        <title>Description of Abyssus ytuae gen. nov., sp. nov., a novel member of the family Flavobacteriaceae isolated from the sediment of Mariana Trench.</title>
        <authorList>
            <person name="Zhang J."/>
            <person name="Xu X."/>
        </authorList>
    </citation>
    <scope>NUCLEOTIDE SEQUENCE</scope>
    <source>
        <strain evidence="3">MT3330</strain>
    </source>
</reference>